<reference evidence="1" key="1">
    <citation type="journal article" date="2021" name="Proc. Natl. Acad. Sci. U.S.A.">
        <title>A Catalog of Tens of Thousands of Viruses from Human Metagenomes Reveals Hidden Associations with Chronic Diseases.</title>
        <authorList>
            <person name="Tisza M.J."/>
            <person name="Buck C.B."/>
        </authorList>
    </citation>
    <scope>NUCLEOTIDE SEQUENCE</scope>
    <source>
        <strain evidence="1">CtJ2i1</strain>
    </source>
</reference>
<name>A0A8S5V1F1_9CAUD</name>
<proteinExistence type="predicted"/>
<organism evidence="1">
    <name type="scientific">Myoviridae sp. ctJ2i1</name>
    <dbReference type="NCBI Taxonomy" id="2825079"/>
    <lineage>
        <taxon>Viruses</taxon>
        <taxon>Duplodnaviria</taxon>
        <taxon>Heunggongvirae</taxon>
        <taxon>Uroviricota</taxon>
        <taxon>Caudoviricetes</taxon>
    </lineage>
</organism>
<accession>A0A8S5V1F1</accession>
<protein>
    <submittedName>
        <fullName evidence="1">Uncharacterized protein</fullName>
    </submittedName>
</protein>
<evidence type="ECO:0000313" key="1">
    <source>
        <dbReference type="EMBL" id="DAG00549.1"/>
    </source>
</evidence>
<sequence>MKTKSIDVYVDHIVDMYYSSFDYMNCKLSRARIKDIIKYNIIGNYLYDHVNLTNRDIRKKYIFIIVLKFLSIKDYLYFDHHIHTLRGEIQTLLFKEQAKRLADTFIGAKNEERTFNEFKTFVKKDFITNFLSYK</sequence>
<dbReference type="EMBL" id="BK016182">
    <property type="protein sequence ID" value="DAG00549.1"/>
    <property type="molecule type" value="Genomic_DNA"/>
</dbReference>